<proteinExistence type="predicted"/>
<gene>
    <name evidence="1" type="ORF">LCGC14_1453550</name>
</gene>
<evidence type="ECO:0000313" key="1">
    <source>
        <dbReference type="EMBL" id="KKM69165.1"/>
    </source>
</evidence>
<dbReference type="AlphaFoldDB" id="A0A0F9LXQ2"/>
<organism evidence="1">
    <name type="scientific">marine sediment metagenome</name>
    <dbReference type="NCBI Taxonomy" id="412755"/>
    <lineage>
        <taxon>unclassified sequences</taxon>
        <taxon>metagenomes</taxon>
        <taxon>ecological metagenomes</taxon>
    </lineage>
</organism>
<name>A0A0F9LXQ2_9ZZZZ</name>
<dbReference type="EMBL" id="LAZR01010036">
    <property type="protein sequence ID" value="KKM69165.1"/>
    <property type="molecule type" value="Genomic_DNA"/>
</dbReference>
<sequence>MLLCVVRSPYLERGWKEQLFSPDEYYSIELIDELIEEQGFKRGDSRREVTLTGEYIDSYALPKYWLPLIASDFFMNGLKESSALKTEDGIYLLDSTHLNKLVPIEEFPQEVSIATGCIDLAAWHPI</sequence>
<accession>A0A0F9LXQ2</accession>
<comment type="caution">
    <text evidence="1">The sequence shown here is derived from an EMBL/GenBank/DDBJ whole genome shotgun (WGS) entry which is preliminary data.</text>
</comment>
<reference evidence="1" key="1">
    <citation type="journal article" date="2015" name="Nature">
        <title>Complex archaea that bridge the gap between prokaryotes and eukaryotes.</title>
        <authorList>
            <person name="Spang A."/>
            <person name="Saw J.H."/>
            <person name="Jorgensen S.L."/>
            <person name="Zaremba-Niedzwiedzka K."/>
            <person name="Martijn J."/>
            <person name="Lind A.E."/>
            <person name="van Eijk R."/>
            <person name="Schleper C."/>
            <person name="Guy L."/>
            <person name="Ettema T.J."/>
        </authorList>
    </citation>
    <scope>NUCLEOTIDE SEQUENCE</scope>
</reference>
<protein>
    <submittedName>
        <fullName evidence="1">Uncharacterized protein</fullName>
    </submittedName>
</protein>